<organism evidence="1 2">
    <name type="scientific">Mucilaginibacter myungsuensis</name>
    <dbReference type="NCBI Taxonomy" id="649104"/>
    <lineage>
        <taxon>Bacteria</taxon>
        <taxon>Pseudomonadati</taxon>
        <taxon>Bacteroidota</taxon>
        <taxon>Sphingobacteriia</taxon>
        <taxon>Sphingobacteriales</taxon>
        <taxon>Sphingobacteriaceae</taxon>
        <taxon>Mucilaginibacter</taxon>
    </lineage>
</organism>
<keyword evidence="2" id="KW-1185">Reference proteome</keyword>
<dbReference type="RefSeq" id="WP_194112252.1">
    <property type="nucleotide sequence ID" value="NZ_JADFFL010000005.1"/>
</dbReference>
<accession>A0A929PY28</accession>
<protein>
    <submittedName>
        <fullName evidence="1">Uncharacterized protein</fullName>
    </submittedName>
</protein>
<dbReference type="Proteomes" id="UP000622475">
    <property type="component" value="Unassembled WGS sequence"/>
</dbReference>
<evidence type="ECO:0000313" key="1">
    <source>
        <dbReference type="EMBL" id="MBE9663020.1"/>
    </source>
</evidence>
<name>A0A929PY28_9SPHI</name>
<evidence type="ECO:0000313" key="2">
    <source>
        <dbReference type="Proteomes" id="UP000622475"/>
    </source>
</evidence>
<dbReference type="AlphaFoldDB" id="A0A929PY28"/>
<reference evidence="1" key="1">
    <citation type="submission" date="2020-10" db="EMBL/GenBank/DDBJ databases">
        <title>Mucilaginibacter mali sp. nov., isolated from rhizosphere soil of apple orchard.</title>
        <authorList>
            <person name="Lee J.-S."/>
            <person name="Kim H.S."/>
            <person name="Kim J.-S."/>
        </authorList>
    </citation>
    <scope>NUCLEOTIDE SEQUENCE</scope>
    <source>
        <strain evidence="1">KCTC 22746</strain>
    </source>
</reference>
<dbReference type="EMBL" id="JADFFL010000005">
    <property type="protein sequence ID" value="MBE9663020.1"/>
    <property type="molecule type" value="Genomic_DNA"/>
</dbReference>
<proteinExistence type="predicted"/>
<gene>
    <name evidence="1" type="ORF">IRJ16_14110</name>
</gene>
<sequence length="136" mass="16054">MRNIKQFIQEVAHSRKRTGVVWLNRAELLQEIQECGVKVINIADSAVENVIISDDQLIEILTKNEPATSVAFLNLEIFLAPRFKDLKYLSYLLSKVTVQEPYQPVFLLFYSKILFKKFRDHYINQKQTENHFYEET</sequence>
<comment type="caution">
    <text evidence="1">The sequence shown here is derived from an EMBL/GenBank/DDBJ whole genome shotgun (WGS) entry which is preliminary data.</text>
</comment>